<accession>A0A150ILT4</accession>
<dbReference type="AlphaFoldDB" id="A0A150ITI6"/>
<keyword evidence="1" id="KW-0472">Membrane</keyword>
<keyword evidence="1" id="KW-0812">Transmembrane</keyword>
<evidence type="ECO:0000256" key="1">
    <source>
        <dbReference type="SAM" id="Phobius"/>
    </source>
</evidence>
<dbReference type="PATRIC" id="fig|1706437.3.peg.475"/>
<keyword evidence="1" id="KW-1133">Transmembrane helix</keyword>
<dbReference type="PATRIC" id="fig|1706436.3.peg.395"/>
<feature type="transmembrane region" description="Helical" evidence="1">
    <location>
        <begin position="35"/>
        <end position="57"/>
    </location>
</feature>
<reference evidence="5 6" key="1">
    <citation type="journal article" date="2016" name="ISME J.">
        <title>Chasing the elusive Euryarchaeota class WSA2: genomes reveal a uniquely fastidious methyl-reducing methanogen.</title>
        <authorList>
            <person name="Nobu M.K."/>
            <person name="Narihiro T."/>
            <person name="Kuroda K."/>
            <person name="Mei R."/>
            <person name="Liu W.T."/>
        </authorList>
    </citation>
    <scope>NUCLEOTIDE SEQUENCE [LARGE SCALE GENOMIC DNA]</scope>
    <source>
        <strain evidence="2">B03fssc0709_Meth_Bin005</strain>
        <strain evidence="3">B15fssc0709_Meth_Bin003</strain>
        <strain evidence="4">BMIXfssc0709_Meth_Bin006</strain>
    </source>
</reference>
<feature type="transmembrane region" description="Helical" evidence="1">
    <location>
        <begin position="12"/>
        <end position="29"/>
    </location>
</feature>
<accession>A0A150J103</accession>
<organism evidence="3 5">
    <name type="scientific">Candidatus Methanofastidiosum methylothiophilum</name>
    <dbReference type="NCBI Taxonomy" id="1705564"/>
    <lineage>
        <taxon>Archaea</taxon>
        <taxon>Methanobacteriati</taxon>
        <taxon>Methanobacteriota</taxon>
        <taxon>Stenosarchaea group</taxon>
        <taxon>Candidatus Methanofastidiosia</taxon>
        <taxon>Candidatus Methanofastidiosales</taxon>
        <taxon>Candidatus Methanofastidiosaceae</taxon>
        <taxon>Candidatus Methanofastidiosum</taxon>
    </lineage>
</organism>
<evidence type="ECO:0000313" key="5">
    <source>
        <dbReference type="Proteomes" id="UP000091929"/>
    </source>
</evidence>
<evidence type="ECO:0000313" key="2">
    <source>
        <dbReference type="EMBL" id="KYC45983.1"/>
    </source>
</evidence>
<protein>
    <submittedName>
        <fullName evidence="3">Uncharacterized protein</fullName>
    </submittedName>
</protein>
<proteinExistence type="predicted"/>
<accession>A0A150ITI6</accession>
<dbReference type="Proteomes" id="UP000092401">
    <property type="component" value="Unassembled WGS sequence"/>
</dbReference>
<dbReference type="PATRIC" id="fig|1706438.3.peg.452"/>
<sequence length="246" mass="29571">MRNVKWQLKWAIILVLLSALVYIFHYFIFRDVHHIFIYLIGDIAFVFIEVLMVTLVIHELLTMRDKKAIMEKMNMVVGTFFIEMGRTLLDRLNDFDKNFDQVKDNFIDIDRWDKKEFPEKLEMAKKIHYEIDMQKGDLEKLKGFLLEKREFMLRLLENPNLLEHDSFTELLWAVTHLTEELSLRKDLKKCADADLNHLQGDMKRAYIILIYEWIEYMGHLKNKYPYLFSLAVRMNPFNPEASVEVK</sequence>
<evidence type="ECO:0000313" key="3">
    <source>
        <dbReference type="EMBL" id="KYC48232.1"/>
    </source>
</evidence>
<dbReference type="EMBL" id="LNGE01000007">
    <property type="protein sequence ID" value="KYC45983.1"/>
    <property type="molecule type" value="Genomic_DNA"/>
</dbReference>
<comment type="caution">
    <text evidence="3">The sequence shown here is derived from an EMBL/GenBank/DDBJ whole genome shotgun (WGS) entry which is preliminary data.</text>
</comment>
<evidence type="ECO:0000313" key="6">
    <source>
        <dbReference type="Proteomes" id="UP000092401"/>
    </source>
</evidence>
<dbReference type="EMBL" id="LNGF01000008">
    <property type="protein sequence ID" value="KYC48232.1"/>
    <property type="molecule type" value="Genomic_DNA"/>
</dbReference>
<dbReference type="EMBL" id="LNJC01000006">
    <property type="protein sequence ID" value="KYC50889.1"/>
    <property type="molecule type" value="Genomic_DNA"/>
</dbReference>
<gene>
    <name evidence="2" type="ORF">APG10_00393</name>
    <name evidence="3" type="ORF">APG11_00471</name>
    <name evidence="4" type="ORF">APG12_00452</name>
</gene>
<name>A0A150ITI6_9EURY</name>
<dbReference type="Proteomes" id="UP000092403">
    <property type="component" value="Unassembled WGS sequence"/>
</dbReference>
<dbReference type="Proteomes" id="UP000091929">
    <property type="component" value="Unassembled WGS sequence"/>
</dbReference>
<evidence type="ECO:0000313" key="4">
    <source>
        <dbReference type="EMBL" id="KYC50889.1"/>
    </source>
</evidence>